<evidence type="ECO:0000313" key="1">
    <source>
        <dbReference type="EMBL" id="MDT2513957.1"/>
    </source>
</evidence>
<reference evidence="1 2" key="1">
    <citation type="submission" date="2023-03" db="EMBL/GenBank/DDBJ databases">
        <authorList>
            <person name="Shen W."/>
            <person name="Cai J."/>
        </authorList>
    </citation>
    <scope>NUCLEOTIDE SEQUENCE [LARGE SCALE GENOMIC DNA]</scope>
    <source>
        <strain evidence="1 2">Y2</strain>
    </source>
</reference>
<evidence type="ECO:0000313" key="2">
    <source>
        <dbReference type="Proteomes" id="UP001264335"/>
    </source>
</evidence>
<proteinExistence type="predicted"/>
<dbReference type="RefSeq" id="WP_311872964.1">
    <property type="nucleotide sequence ID" value="NZ_JARPWT010000091.1"/>
</dbReference>
<name>A0ABD5F608_ENTAV</name>
<dbReference type="AlphaFoldDB" id="A0ABD5F608"/>
<dbReference type="EMBL" id="JARPWY010000013">
    <property type="protein sequence ID" value="MDT2513957.1"/>
    <property type="molecule type" value="Genomic_DNA"/>
</dbReference>
<gene>
    <name evidence="1" type="ORF">P7D79_06880</name>
</gene>
<protein>
    <submittedName>
        <fullName evidence="1">Uncharacterized protein</fullName>
    </submittedName>
</protein>
<comment type="caution">
    <text evidence="1">The sequence shown here is derived from an EMBL/GenBank/DDBJ whole genome shotgun (WGS) entry which is preliminary data.</text>
</comment>
<accession>A0ABD5F608</accession>
<dbReference type="Proteomes" id="UP001264335">
    <property type="component" value="Unassembled WGS sequence"/>
</dbReference>
<sequence>MEKFVCNNCGSNKLNQVEGYWVCEYCHSKFIINTQHIVKTQTKISLNEDIERLFELIIKDPSNTIRYANLILDIDPTNAEASKYLH</sequence>
<organism evidence="1 2">
    <name type="scientific">Enterococcus avium</name>
    <name type="common">Streptococcus avium</name>
    <dbReference type="NCBI Taxonomy" id="33945"/>
    <lineage>
        <taxon>Bacteria</taxon>
        <taxon>Bacillati</taxon>
        <taxon>Bacillota</taxon>
        <taxon>Bacilli</taxon>
        <taxon>Lactobacillales</taxon>
        <taxon>Enterococcaceae</taxon>
        <taxon>Enterococcus</taxon>
    </lineage>
</organism>